<name>A0A9P3PYL2_LYOSH</name>
<comment type="caution">
    <text evidence="7">The sequence shown here is derived from an EMBL/GenBank/DDBJ whole genome shotgun (WGS) entry which is preliminary data.</text>
</comment>
<proteinExistence type="predicted"/>
<dbReference type="AlphaFoldDB" id="A0A9P3PYL2"/>
<dbReference type="SUPFAM" id="SSF57667">
    <property type="entry name" value="beta-beta-alpha zinc fingers"/>
    <property type="match status" value="1"/>
</dbReference>
<dbReference type="PANTHER" id="PTHR24379">
    <property type="entry name" value="KRAB AND ZINC FINGER DOMAIN-CONTAINING"/>
    <property type="match status" value="1"/>
</dbReference>
<keyword evidence="1" id="KW-0479">Metal-binding</keyword>
<keyword evidence="8" id="KW-1185">Reference proteome</keyword>
<organism evidence="7 8">
    <name type="scientific">Lyophyllum shimeji</name>
    <name type="common">Hon-shimeji</name>
    <name type="synonym">Tricholoma shimeji</name>
    <dbReference type="NCBI Taxonomy" id="47721"/>
    <lineage>
        <taxon>Eukaryota</taxon>
        <taxon>Fungi</taxon>
        <taxon>Dikarya</taxon>
        <taxon>Basidiomycota</taxon>
        <taxon>Agaricomycotina</taxon>
        <taxon>Agaricomycetes</taxon>
        <taxon>Agaricomycetidae</taxon>
        <taxon>Agaricales</taxon>
        <taxon>Tricholomatineae</taxon>
        <taxon>Lyophyllaceae</taxon>
        <taxon>Lyophyllum</taxon>
    </lineage>
</organism>
<accession>A0A9P3PYL2</accession>
<evidence type="ECO:0000256" key="1">
    <source>
        <dbReference type="ARBA" id="ARBA00022723"/>
    </source>
</evidence>
<dbReference type="InterPro" id="IPR036236">
    <property type="entry name" value="Znf_C2H2_sf"/>
</dbReference>
<dbReference type="PANTHER" id="PTHR24379:SF121">
    <property type="entry name" value="C2H2-TYPE DOMAIN-CONTAINING PROTEIN"/>
    <property type="match status" value="1"/>
</dbReference>
<dbReference type="Proteomes" id="UP001063166">
    <property type="component" value="Unassembled WGS sequence"/>
</dbReference>
<dbReference type="OrthoDB" id="6077919at2759"/>
<keyword evidence="2" id="KW-0677">Repeat</keyword>
<dbReference type="EMBL" id="BRPK01000014">
    <property type="protein sequence ID" value="GLB43622.1"/>
    <property type="molecule type" value="Genomic_DNA"/>
</dbReference>
<keyword evidence="4" id="KW-0862">Zinc</keyword>
<evidence type="ECO:0000256" key="3">
    <source>
        <dbReference type="ARBA" id="ARBA00022771"/>
    </source>
</evidence>
<dbReference type="GO" id="GO:0008270">
    <property type="term" value="F:zinc ion binding"/>
    <property type="evidence" value="ECO:0007669"/>
    <property type="project" value="UniProtKB-KW"/>
</dbReference>
<dbReference type="PROSITE" id="PS00028">
    <property type="entry name" value="ZINC_FINGER_C2H2_1"/>
    <property type="match status" value="2"/>
</dbReference>
<dbReference type="Gene3D" id="3.30.160.60">
    <property type="entry name" value="Classic Zinc Finger"/>
    <property type="match status" value="2"/>
</dbReference>
<dbReference type="Pfam" id="PF12171">
    <property type="entry name" value="zf-C2H2_jaz"/>
    <property type="match status" value="1"/>
</dbReference>
<feature type="domain" description="C2H2-type" evidence="6">
    <location>
        <begin position="78"/>
        <end position="103"/>
    </location>
</feature>
<evidence type="ECO:0000256" key="5">
    <source>
        <dbReference type="PROSITE-ProRule" id="PRU00042"/>
    </source>
</evidence>
<protein>
    <submittedName>
        <fullName evidence="7">Zinc-finger of C2H2 type</fullName>
    </submittedName>
</protein>
<reference evidence="7" key="1">
    <citation type="submission" date="2022-07" db="EMBL/GenBank/DDBJ databases">
        <title>The genome of Lyophyllum shimeji provides insight into the initial evolution of ectomycorrhizal fungal genome.</title>
        <authorList>
            <person name="Kobayashi Y."/>
            <person name="Shibata T."/>
            <person name="Hirakawa H."/>
            <person name="Shigenobu S."/>
            <person name="Nishiyama T."/>
            <person name="Yamada A."/>
            <person name="Hasebe M."/>
            <person name="Kawaguchi M."/>
        </authorList>
    </citation>
    <scope>NUCLEOTIDE SEQUENCE</scope>
    <source>
        <strain evidence="7">AT787</strain>
    </source>
</reference>
<evidence type="ECO:0000313" key="7">
    <source>
        <dbReference type="EMBL" id="GLB43622.1"/>
    </source>
</evidence>
<dbReference type="InterPro" id="IPR013087">
    <property type="entry name" value="Znf_C2H2_type"/>
</dbReference>
<evidence type="ECO:0000259" key="6">
    <source>
        <dbReference type="PROSITE" id="PS50157"/>
    </source>
</evidence>
<evidence type="ECO:0000313" key="8">
    <source>
        <dbReference type="Proteomes" id="UP001063166"/>
    </source>
</evidence>
<dbReference type="InterPro" id="IPR022755">
    <property type="entry name" value="Znf_C2H2_jaz"/>
</dbReference>
<feature type="domain" description="C2H2-type" evidence="6">
    <location>
        <begin position="104"/>
        <end position="133"/>
    </location>
</feature>
<gene>
    <name evidence="7" type="ORF">LshimejAT787_1401340</name>
</gene>
<evidence type="ECO:0000256" key="4">
    <source>
        <dbReference type="ARBA" id="ARBA00022833"/>
    </source>
</evidence>
<dbReference type="SMART" id="SM00355">
    <property type="entry name" value="ZnF_C2H2"/>
    <property type="match status" value="8"/>
</dbReference>
<dbReference type="PROSITE" id="PS50157">
    <property type="entry name" value="ZINC_FINGER_C2H2_2"/>
    <property type="match status" value="2"/>
</dbReference>
<evidence type="ECO:0000256" key="2">
    <source>
        <dbReference type="ARBA" id="ARBA00022737"/>
    </source>
</evidence>
<sequence>MTYCDNCDRYFPSWGALYQHKANSSYHAYCQDCDREFPTWKGLQQHWVQSRHHSYCERCNEHFDDDDELEDHYVNAHFWCEKCRKFFTNDYGLKEHYRQSPVHHYCASCDRHFLSSSNLQSHLNSSIHRPRDIPCRGKGCNLTFVSVSAMLLHLESGTCISGMNRRFINDKVRELDRNNIITDPSRMLTGPSHPHIEYYATGAAWNGRAYECYLCHGEHTSLKALNQHLASSRHQEKIYVCPMQTCRVRFTALSALCQHIESQRCGVHKFAAVRDTMDGVVRGMARLTF</sequence>
<keyword evidence="3 5" id="KW-0863">Zinc-finger</keyword>